<dbReference type="InterPro" id="IPR013762">
    <property type="entry name" value="Integrase-like_cat_sf"/>
</dbReference>
<dbReference type="Gene3D" id="1.10.150.130">
    <property type="match status" value="1"/>
</dbReference>
<dbReference type="InterPro" id="IPR011010">
    <property type="entry name" value="DNA_brk_join_enz"/>
</dbReference>
<reference evidence="3 4" key="1">
    <citation type="submission" date="2020-07" db="EMBL/GenBank/DDBJ databases">
        <authorList>
            <person name="Feng X."/>
        </authorList>
    </citation>
    <scope>NUCLEOTIDE SEQUENCE [LARGE SCALE GENOMIC DNA]</scope>
    <source>
        <strain evidence="3 4">JCM31066</strain>
    </source>
</reference>
<organism evidence="3 4">
    <name type="scientific">Ruficoccus amylovorans</name>
    <dbReference type="NCBI Taxonomy" id="1804625"/>
    <lineage>
        <taxon>Bacteria</taxon>
        <taxon>Pseudomonadati</taxon>
        <taxon>Verrucomicrobiota</taxon>
        <taxon>Opitutia</taxon>
        <taxon>Puniceicoccales</taxon>
        <taxon>Cerasicoccaceae</taxon>
        <taxon>Ruficoccus</taxon>
    </lineage>
</organism>
<evidence type="ECO:0000256" key="2">
    <source>
        <dbReference type="ARBA" id="ARBA00023172"/>
    </source>
</evidence>
<dbReference type="GO" id="GO:0003677">
    <property type="term" value="F:DNA binding"/>
    <property type="evidence" value="ECO:0007669"/>
    <property type="project" value="UniProtKB-KW"/>
</dbReference>
<dbReference type="InterPro" id="IPR010998">
    <property type="entry name" value="Integrase_recombinase_N"/>
</dbReference>
<evidence type="ECO:0000313" key="4">
    <source>
        <dbReference type="Proteomes" id="UP000546464"/>
    </source>
</evidence>
<sequence length="432" mass="50102">MPFWIGKSPKQVAKSRFKITKYTNPSGEEVWRLSGTLNGQRIRRNFRNRSKAVAERQKLEVRYLNETSEGQTIFTTLTHDQNKDAVAAISLLQKSDSKKSLVFAVNYLLDHYQEAAESKSVENAIIDYRQHKEKEVDRGILSSRQFGSIFNELATFKTAFEGQVISEIQPEELKEYLEGKQKGARHAHSLKTWNNRRGYLSTFFKFCLSQKTVSENPIISVPKFKIKNRRGTADTFSAEQTRELMHWLEGYRGKQNKDGSWWAEPGSLVPYFALTFFAGIRPDWRTGEILKLQEKDIRLDTGIILIEPETSKVNEKRQVKIQPNLHLWLKKYPISRHPIVKTRRFHSLWMDVRKIFSFPHDIMRHTYISMTVGAFRSVGDAALQAGNSEAVIRKHYLDLKSTEDADEFWRIVPKGETLPAMRKQDGRYLPMG</sequence>
<gene>
    <name evidence="3" type="ORF">H5P28_10615</name>
</gene>
<proteinExistence type="predicted"/>
<accession>A0A842HDW7</accession>
<keyword evidence="2" id="KW-0233">DNA recombination</keyword>
<comment type="caution">
    <text evidence="3">The sequence shown here is derived from an EMBL/GenBank/DDBJ whole genome shotgun (WGS) entry which is preliminary data.</text>
</comment>
<dbReference type="Gene3D" id="1.10.443.10">
    <property type="entry name" value="Intergrase catalytic core"/>
    <property type="match status" value="1"/>
</dbReference>
<dbReference type="GO" id="GO:0015074">
    <property type="term" value="P:DNA integration"/>
    <property type="evidence" value="ECO:0007669"/>
    <property type="project" value="InterPro"/>
</dbReference>
<dbReference type="RefSeq" id="WP_185675683.1">
    <property type="nucleotide sequence ID" value="NZ_JACHVB010000034.1"/>
</dbReference>
<name>A0A842HDW7_9BACT</name>
<keyword evidence="4" id="KW-1185">Reference proteome</keyword>
<dbReference type="Proteomes" id="UP000546464">
    <property type="component" value="Unassembled WGS sequence"/>
</dbReference>
<evidence type="ECO:0008006" key="5">
    <source>
        <dbReference type="Google" id="ProtNLM"/>
    </source>
</evidence>
<protein>
    <recommendedName>
        <fullName evidence="5">Core-binding (CB) domain-containing protein</fullName>
    </recommendedName>
</protein>
<evidence type="ECO:0000313" key="3">
    <source>
        <dbReference type="EMBL" id="MBC2594713.1"/>
    </source>
</evidence>
<dbReference type="AlphaFoldDB" id="A0A842HDW7"/>
<keyword evidence="1" id="KW-0238">DNA-binding</keyword>
<dbReference type="SUPFAM" id="SSF56349">
    <property type="entry name" value="DNA breaking-rejoining enzymes"/>
    <property type="match status" value="1"/>
</dbReference>
<dbReference type="GO" id="GO:0006310">
    <property type="term" value="P:DNA recombination"/>
    <property type="evidence" value="ECO:0007669"/>
    <property type="project" value="UniProtKB-KW"/>
</dbReference>
<dbReference type="EMBL" id="JACHVB010000034">
    <property type="protein sequence ID" value="MBC2594713.1"/>
    <property type="molecule type" value="Genomic_DNA"/>
</dbReference>
<evidence type="ECO:0000256" key="1">
    <source>
        <dbReference type="ARBA" id="ARBA00023125"/>
    </source>
</evidence>